<name>W4HJP3_9RHOB</name>
<accession>W4HJP3</accession>
<sequence>MNEHLNSSQTRLLKSTTALALLAVAAVFVGRPAAADCTVNGSLPAQADVVSVQSGDQVLCADDREVRGFNGRADQQSGSPAVGFDAAIRNGGTLVAPGTGASGNPAALYFGPGSSLTVEPGSRIESPGNGIGAIIFRGAGSTIVNDGTIAITGRAPAIQGGVSDGEGPAVGLSLTNTGTISTVDPTDVVTRADANAVNLAATGVVVDNSGTISRVALGGTALSVGASGQVTNTGRITFELSTITPDASLGRPGGGALELFGQNVRVSNSGTIRATGDNSFAIDAVERIAGTTGTVIENQAGGEILGTSGSNAVSTQGGGYTIVNAGRIASDGNLAVQFLGEGNLLRMLDGASLEGDVRAETVVADVKTPQEIGIDLNNPAQVAAYRRSCVDSTPPQALCLKNVRRLPDAATVAYETDAALTVDPSVTQFTGINRFVLDGTGPLRIGQDFAAGSERETNDPTQTLTENFEDTLTFAPTDADGVIVVSGVIADNPDFPGRFPGSLEKSGEGTLILTGDSTYTGGTTIADGTLQLGTGVRGVGGSIQGDVVNDGTLAINRRTTLLTFPGDIRGSGNLEVIYGTTLMTGDAAHTGGTIVRANGNLIVGSGTNGSLAGDVVLDGGGLSFRRSDDVIFDGEVSGNGRLAHAGTGTLTLSGDSPFTGTTAVNFGGTLRLEGALASDIRVFQSPISPPGARLEGSGSTSGSLTVLDGSTVAPGSNGIGTFSVGGDFILGPGSVLEIDSIESASGDLAADRLNVGGTATFGATRSGSGGPYGPTVIDVVFEDNAVVPDLEGITVLAADGGLEGRAPHVVLDPASLPNGYNFQLDLEATNLGGTFAGPGEIIPDGAGGAGFVVLQVRNTDPQYATPAQVTAINAPYLVPSPARAPVLAPSQQPTLVPQAVPVLAPALVKGSGATVTTPVVAPTQAATTPVTGITVQNHGAAVGGTLVPSPQTAQGTNVAPTTVPIGMVSSVVVVEPPAEVVTTENVSIPLDPPEPGDPTVVDSPDEVVTTETVYVPADPANVGAVVVDPPQEAVTTEFVSMRGSGCRAIPMHGATSSAPRWAGCSGPDSGSSRRAWACATSTSNATATRRAVPQGSRARSQTSRWTACRVSSASGSRAQSAAGPIAVGGPRSASPTRTSSATPTSTEPHRC</sequence>
<feature type="region of interest" description="Disordered" evidence="2">
    <location>
        <begin position="1081"/>
        <end position="1151"/>
    </location>
</feature>
<gene>
    <name evidence="4" type="ORF">ATO8_10373</name>
</gene>
<proteinExistence type="predicted"/>
<feature type="compositionally biased region" description="Low complexity" evidence="2">
    <location>
        <begin position="1111"/>
        <end position="1123"/>
    </location>
</feature>
<feature type="signal peptide" evidence="3">
    <location>
        <begin position="1"/>
        <end position="35"/>
    </location>
</feature>
<dbReference type="Proteomes" id="UP000019063">
    <property type="component" value="Unassembled WGS sequence"/>
</dbReference>
<keyword evidence="5" id="KW-1185">Reference proteome</keyword>
<dbReference type="SUPFAM" id="SSF51126">
    <property type="entry name" value="Pectin lyase-like"/>
    <property type="match status" value="2"/>
</dbReference>
<comment type="caution">
    <text evidence="4">The sequence shown here is derived from an EMBL/GenBank/DDBJ whole genome shotgun (WGS) entry which is preliminary data.</text>
</comment>
<reference evidence="4 5" key="1">
    <citation type="journal article" date="2014" name="Antonie Van Leeuwenhoek">
        <title>Roseivivax atlanticus sp. nov., isolated from surface seawater of the Atlantic Ocean.</title>
        <authorList>
            <person name="Li G."/>
            <person name="Lai Q."/>
            <person name="Liu X."/>
            <person name="Sun F."/>
            <person name="Shao Z."/>
        </authorList>
    </citation>
    <scope>NUCLEOTIDE SEQUENCE [LARGE SCALE GENOMIC DNA]</scope>
    <source>
        <strain evidence="4 5">22II-s10s</strain>
    </source>
</reference>
<dbReference type="eggNOG" id="COG3210">
    <property type="taxonomic scope" value="Bacteria"/>
</dbReference>
<dbReference type="NCBIfam" id="TIGR02601">
    <property type="entry name" value="autotrns_rpt"/>
    <property type="match status" value="2"/>
</dbReference>
<dbReference type="InterPro" id="IPR011050">
    <property type="entry name" value="Pectin_lyase_fold/virulence"/>
</dbReference>
<dbReference type="STRING" id="1379903.ATO8_10373"/>
<feature type="compositionally biased region" description="Low complexity" evidence="2">
    <location>
        <begin position="1130"/>
        <end position="1151"/>
    </location>
</feature>
<dbReference type="InterPro" id="IPR012332">
    <property type="entry name" value="Autotransporter_pectin_lyase_C"/>
</dbReference>
<protein>
    <submittedName>
        <fullName evidence="4">Outer membrane autotransporter barrel protein</fullName>
    </submittedName>
</protein>
<organism evidence="4 5">
    <name type="scientific">Roseivivax marinus</name>
    <dbReference type="NCBI Taxonomy" id="1379903"/>
    <lineage>
        <taxon>Bacteria</taxon>
        <taxon>Pseudomonadati</taxon>
        <taxon>Pseudomonadota</taxon>
        <taxon>Alphaproteobacteria</taxon>
        <taxon>Rhodobacterales</taxon>
        <taxon>Roseobacteraceae</taxon>
        <taxon>Roseivivax</taxon>
    </lineage>
</organism>
<evidence type="ECO:0000256" key="2">
    <source>
        <dbReference type="SAM" id="MobiDB-lite"/>
    </source>
</evidence>
<dbReference type="Pfam" id="PF12951">
    <property type="entry name" value="PATR"/>
    <property type="match status" value="2"/>
</dbReference>
<dbReference type="PATRIC" id="fig|1317118.6.peg.2139"/>
<dbReference type="EMBL" id="AQQW01000005">
    <property type="protein sequence ID" value="ETW12942.1"/>
    <property type="molecule type" value="Genomic_DNA"/>
</dbReference>
<evidence type="ECO:0000313" key="5">
    <source>
        <dbReference type="Proteomes" id="UP000019063"/>
    </source>
</evidence>
<dbReference type="AlphaFoldDB" id="W4HJP3"/>
<feature type="chain" id="PRO_5004842178" evidence="3">
    <location>
        <begin position="36"/>
        <end position="1151"/>
    </location>
</feature>
<dbReference type="InterPro" id="IPR013425">
    <property type="entry name" value="Autotrns_rpt"/>
</dbReference>
<evidence type="ECO:0000256" key="3">
    <source>
        <dbReference type="SAM" id="SignalP"/>
    </source>
</evidence>
<evidence type="ECO:0000256" key="1">
    <source>
        <dbReference type="ARBA" id="ARBA00022729"/>
    </source>
</evidence>
<feature type="compositionally biased region" description="Low complexity" evidence="2">
    <location>
        <begin position="1081"/>
        <end position="1091"/>
    </location>
</feature>
<evidence type="ECO:0000313" key="4">
    <source>
        <dbReference type="EMBL" id="ETW12942.1"/>
    </source>
</evidence>
<keyword evidence="1 3" id="KW-0732">Signal</keyword>
<dbReference type="Gene3D" id="2.160.20.20">
    <property type="match status" value="2"/>
</dbReference>